<dbReference type="Gene3D" id="3.30.700.10">
    <property type="entry name" value="Glycoprotein, Type 4 Pilin"/>
    <property type="match status" value="1"/>
</dbReference>
<dbReference type="EMBL" id="RKIK01000005">
    <property type="protein sequence ID" value="ROV61873.1"/>
    <property type="molecule type" value="Genomic_DNA"/>
</dbReference>
<evidence type="ECO:0000313" key="3">
    <source>
        <dbReference type="Proteomes" id="UP000278792"/>
    </source>
</evidence>
<proteinExistence type="predicted"/>
<protein>
    <submittedName>
        <fullName evidence="2">Type II secretion system protein</fullName>
    </submittedName>
</protein>
<evidence type="ECO:0000313" key="2">
    <source>
        <dbReference type="EMBL" id="ROV61873.1"/>
    </source>
</evidence>
<dbReference type="Proteomes" id="UP000278792">
    <property type="component" value="Unassembled WGS sequence"/>
</dbReference>
<comment type="caution">
    <text evidence="2">The sequence shown here is derived from an EMBL/GenBank/DDBJ whole genome shotgun (WGS) entry which is preliminary data.</text>
</comment>
<accession>A0A3N3E569</accession>
<sequence>MNREQTGFSLLELVIVIVVIGLLAVTALPRFLEVVDGAKEASIEGVASGFGNGVISARAQWEAEARPSKTIDGVTYNVVNYDGTEFWLTRSVNPDGTPSGFRDGYPIDLFTEVGDSSIQLTDSACINLMENLLQNPPKVDTVDNAKDNSSIHYSAQALPSTHTCVYTQLEGSTRHKFEYEVATGRVTVTLQ</sequence>
<evidence type="ECO:0000256" key="1">
    <source>
        <dbReference type="SAM" id="Phobius"/>
    </source>
</evidence>
<keyword evidence="1" id="KW-0812">Transmembrane</keyword>
<dbReference type="Pfam" id="PF07963">
    <property type="entry name" value="N_methyl"/>
    <property type="match status" value="1"/>
</dbReference>
<dbReference type="NCBIfam" id="TIGR02532">
    <property type="entry name" value="IV_pilin_GFxxxE"/>
    <property type="match status" value="1"/>
</dbReference>
<dbReference type="AlphaFoldDB" id="A0A3N3E569"/>
<keyword evidence="1" id="KW-0472">Membrane</keyword>
<reference evidence="2 3" key="1">
    <citation type="submission" date="2018-11" db="EMBL/GenBank/DDBJ databases">
        <title>Vibrio ponticus strain CAIM 1751 pathogenic for the snapper Lutjanus guttatus.</title>
        <authorList>
            <person name="Soto-Rodriguez S."/>
            <person name="Lozano-Olvera R."/>
            <person name="Gomez-Gil B."/>
        </authorList>
    </citation>
    <scope>NUCLEOTIDE SEQUENCE [LARGE SCALE GENOMIC DNA]</scope>
    <source>
        <strain evidence="2 3">CAIM 1751</strain>
    </source>
</reference>
<dbReference type="InterPro" id="IPR012902">
    <property type="entry name" value="N_methyl_site"/>
</dbReference>
<name>A0A3N3E569_9VIBR</name>
<organism evidence="2 3">
    <name type="scientific">Vibrio ponticus</name>
    <dbReference type="NCBI Taxonomy" id="265668"/>
    <lineage>
        <taxon>Bacteria</taxon>
        <taxon>Pseudomonadati</taxon>
        <taxon>Pseudomonadota</taxon>
        <taxon>Gammaproteobacteria</taxon>
        <taxon>Vibrionales</taxon>
        <taxon>Vibrionaceae</taxon>
        <taxon>Vibrio</taxon>
    </lineage>
</organism>
<dbReference type="RefSeq" id="WP_123780584.1">
    <property type="nucleotide sequence ID" value="NZ_RKIK01000005.1"/>
</dbReference>
<gene>
    <name evidence="2" type="ORF">EGH82_03495</name>
</gene>
<keyword evidence="1" id="KW-1133">Transmembrane helix</keyword>
<feature type="transmembrane region" description="Helical" evidence="1">
    <location>
        <begin position="7"/>
        <end position="28"/>
    </location>
</feature>
<dbReference type="SUPFAM" id="SSF54523">
    <property type="entry name" value="Pili subunits"/>
    <property type="match status" value="1"/>
</dbReference>
<dbReference type="PROSITE" id="PS00409">
    <property type="entry name" value="PROKAR_NTER_METHYL"/>
    <property type="match status" value="1"/>
</dbReference>
<dbReference type="InterPro" id="IPR045584">
    <property type="entry name" value="Pilin-like"/>
</dbReference>